<comment type="caution">
    <text evidence="1">The sequence shown here is derived from an EMBL/GenBank/DDBJ whole genome shotgun (WGS) entry which is preliminary data.</text>
</comment>
<protein>
    <submittedName>
        <fullName evidence="1">Uncharacterized protein</fullName>
    </submittedName>
</protein>
<sequence>MAVKDGEEEVDGVGVKDRELGFDYCLTPATSEIGIPPPLPPLVWPLQTPLPPLGAPTPS</sequence>
<reference evidence="1 2" key="1">
    <citation type="submission" date="2019-05" db="EMBL/GenBank/DDBJ databases">
        <title>Emergence of the Ug99 lineage of the wheat stem rust pathogen through somatic hybridization.</title>
        <authorList>
            <person name="Li F."/>
            <person name="Upadhyaya N.M."/>
            <person name="Sperschneider J."/>
            <person name="Matny O."/>
            <person name="Nguyen-Phuc H."/>
            <person name="Mago R."/>
            <person name="Raley C."/>
            <person name="Miller M.E."/>
            <person name="Silverstein K.A.T."/>
            <person name="Henningsen E."/>
            <person name="Hirsch C.D."/>
            <person name="Visser B."/>
            <person name="Pretorius Z.A."/>
            <person name="Steffenson B.J."/>
            <person name="Schwessinger B."/>
            <person name="Dodds P.N."/>
            <person name="Figueroa M."/>
        </authorList>
    </citation>
    <scope>NUCLEOTIDE SEQUENCE [LARGE SCALE GENOMIC DNA]</scope>
    <source>
        <strain evidence="1 2">Ug99</strain>
    </source>
</reference>
<proteinExistence type="predicted"/>
<evidence type="ECO:0000313" key="2">
    <source>
        <dbReference type="Proteomes" id="UP000325313"/>
    </source>
</evidence>
<name>A0A5B0R5Z8_PUCGR</name>
<dbReference type="Proteomes" id="UP000325313">
    <property type="component" value="Unassembled WGS sequence"/>
</dbReference>
<dbReference type="AlphaFoldDB" id="A0A5B0R5Z8"/>
<organism evidence="1 2">
    <name type="scientific">Puccinia graminis f. sp. tritici</name>
    <dbReference type="NCBI Taxonomy" id="56615"/>
    <lineage>
        <taxon>Eukaryota</taxon>
        <taxon>Fungi</taxon>
        <taxon>Dikarya</taxon>
        <taxon>Basidiomycota</taxon>
        <taxon>Pucciniomycotina</taxon>
        <taxon>Pucciniomycetes</taxon>
        <taxon>Pucciniales</taxon>
        <taxon>Pucciniaceae</taxon>
        <taxon>Puccinia</taxon>
    </lineage>
</organism>
<gene>
    <name evidence="1" type="ORF">PGTUg99_017865</name>
</gene>
<accession>A0A5B0R5Z8</accession>
<evidence type="ECO:0000313" key="1">
    <source>
        <dbReference type="EMBL" id="KAA1120354.1"/>
    </source>
</evidence>
<dbReference type="EMBL" id="VDEP01000245">
    <property type="protein sequence ID" value="KAA1120354.1"/>
    <property type="molecule type" value="Genomic_DNA"/>
</dbReference>